<protein>
    <submittedName>
        <fullName evidence="6">Uncharacterized protein</fullName>
    </submittedName>
</protein>
<keyword evidence="7" id="KW-1185">Reference proteome</keyword>
<evidence type="ECO:0000313" key="7">
    <source>
        <dbReference type="Proteomes" id="UP000001542"/>
    </source>
</evidence>
<keyword evidence="3" id="KW-0805">Transcription regulation</keyword>
<proteinExistence type="inferred from homology"/>
<dbReference type="EMBL" id="DS113212">
    <property type="protein sequence ID" value="EAY19025.1"/>
    <property type="molecule type" value="Genomic_DNA"/>
</dbReference>
<comment type="similarity">
    <text evidence="2">Belongs to the Mediator complex subunit 27 family.</text>
</comment>
<name>A2DKP2_TRIV3</name>
<keyword evidence="4" id="KW-0804">Transcription</keyword>
<dbReference type="VEuPathDB" id="TrichDB:TVAGG3_0560920"/>
<dbReference type="VEuPathDB" id="TrichDB:TVAG_247040"/>
<evidence type="ECO:0000313" key="6">
    <source>
        <dbReference type="EMBL" id="EAY19025.1"/>
    </source>
</evidence>
<dbReference type="PANTHER" id="PTHR13130">
    <property type="entry name" value="34 KDA TRANSCRIPTIONAL CO-ACTIVATOR-RELATED"/>
    <property type="match status" value="1"/>
</dbReference>
<accession>A2DKP2</accession>
<organism evidence="6 7">
    <name type="scientific">Trichomonas vaginalis (strain ATCC PRA-98 / G3)</name>
    <dbReference type="NCBI Taxonomy" id="412133"/>
    <lineage>
        <taxon>Eukaryota</taxon>
        <taxon>Metamonada</taxon>
        <taxon>Parabasalia</taxon>
        <taxon>Trichomonadida</taxon>
        <taxon>Trichomonadidae</taxon>
        <taxon>Trichomonas</taxon>
    </lineage>
</organism>
<dbReference type="GO" id="GO:0003713">
    <property type="term" value="F:transcription coactivator activity"/>
    <property type="evidence" value="ECO:0000318"/>
    <property type="project" value="GO_Central"/>
</dbReference>
<dbReference type="STRING" id="5722.A2DKP2"/>
<evidence type="ECO:0000256" key="3">
    <source>
        <dbReference type="ARBA" id="ARBA00023015"/>
    </source>
</evidence>
<evidence type="ECO:0000256" key="5">
    <source>
        <dbReference type="ARBA" id="ARBA00023242"/>
    </source>
</evidence>
<dbReference type="RefSeq" id="XP_001580011.1">
    <property type="nucleotide sequence ID" value="XM_001579961.1"/>
</dbReference>
<sequence length="208" mass="23785">MEIEKAVENFKASTNQGISAELKEIGHYFNLGSHDLILKHSHYTYNIDTLMNNLSRLCENAPIFRNDILPTIAIQICDALILKIVFSAENDVIYILAHAVTELERSELLQSEHQFAKALSVYFGKVFDWFQDQYDEKGIYKFVQWAHYYKDLHTKSCKKCGELMIVDSFGAFVPPVIRDPTNGEAYHVCCAPVFEGLEHLGFAVKKTE</sequence>
<reference evidence="6" key="1">
    <citation type="submission" date="2006-10" db="EMBL/GenBank/DDBJ databases">
        <authorList>
            <person name="Amadeo P."/>
            <person name="Zhao Q."/>
            <person name="Wortman J."/>
            <person name="Fraser-Liggett C."/>
            <person name="Carlton J."/>
        </authorList>
    </citation>
    <scope>NUCLEOTIDE SEQUENCE</scope>
    <source>
        <strain evidence="6">G3</strain>
    </source>
</reference>
<reference evidence="6" key="2">
    <citation type="journal article" date="2007" name="Science">
        <title>Draft genome sequence of the sexually transmitted pathogen Trichomonas vaginalis.</title>
        <authorList>
            <person name="Carlton J.M."/>
            <person name="Hirt R.P."/>
            <person name="Silva J.C."/>
            <person name="Delcher A.L."/>
            <person name="Schatz M."/>
            <person name="Zhao Q."/>
            <person name="Wortman J.R."/>
            <person name="Bidwell S.L."/>
            <person name="Alsmark U.C.M."/>
            <person name="Besteiro S."/>
            <person name="Sicheritz-Ponten T."/>
            <person name="Noel C.J."/>
            <person name="Dacks J.B."/>
            <person name="Foster P.G."/>
            <person name="Simillion C."/>
            <person name="Van de Peer Y."/>
            <person name="Miranda-Saavedra D."/>
            <person name="Barton G.J."/>
            <person name="Westrop G.D."/>
            <person name="Mueller S."/>
            <person name="Dessi D."/>
            <person name="Fiori P.L."/>
            <person name="Ren Q."/>
            <person name="Paulsen I."/>
            <person name="Zhang H."/>
            <person name="Bastida-Corcuera F.D."/>
            <person name="Simoes-Barbosa A."/>
            <person name="Brown M.T."/>
            <person name="Hayes R.D."/>
            <person name="Mukherjee M."/>
            <person name="Okumura C.Y."/>
            <person name="Schneider R."/>
            <person name="Smith A.J."/>
            <person name="Vanacova S."/>
            <person name="Villalvazo M."/>
            <person name="Haas B.J."/>
            <person name="Pertea M."/>
            <person name="Feldblyum T.V."/>
            <person name="Utterback T.R."/>
            <person name="Shu C.L."/>
            <person name="Osoegawa K."/>
            <person name="de Jong P.J."/>
            <person name="Hrdy I."/>
            <person name="Horvathova L."/>
            <person name="Zubacova Z."/>
            <person name="Dolezal P."/>
            <person name="Malik S.B."/>
            <person name="Logsdon J.M. Jr."/>
            <person name="Henze K."/>
            <person name="Gupta A."/>
            <person name="Wang C.C."/>
            <person name="Dunne R.L."/>
            <person name="Upcroft J.A."/>
            <person name="Upcroft P."/>
            <person name="White O."/>
            <person name="Salzberg S.L."/>
            <person name="Tang P."/>
            <person name="Chiu C.-H."/>
            <person name="Lee Y.-S."/>
            <person name="Embley T.M."/>
            <person name="Coombs G.H."/>
            <person name="Mottram J.C."/>
            <person name="Tachezy J."/>
            <person name="Fraser-Liggett C.M."/>
            <person name="Johnson P.J."/>
        </authorList>
    </citation>
    <scope>NUCLEOTIDE SEQUENCE [LARGE SCALE GENOMIC DNA]</scope>
    <source>
        <strain evidence="6">G3</strain>
    </source>
</reference>
<gene>
    <name evidence="6" type="ORF">TVAG_247040</name>
</gene>
<evidence type="ECO:0000256" key="4">
    <source>
        <dbReference type="ARBA" id="ARBA00023163"/>
    </source>
</evidence>
<keyword evidence="5" id="KW-0539">Nucleus</keyword>
<evidence type="ECO:0000256" key="2">
    <source>
        <dbReference type="ARBA" id="ARBA00008048"/>
    </source>
</evidence>
<dbReference type="Proteomes" id="UP000001542">
    <property type="component" value="Unassembled WGS sequence"/>
</dbReference>
<dbReference type="InParanoid" id="A2DKP2"/>
<dbReference type="KEGG" id="tva:5464545"/>
<dbReference type="Pfam" id="PF11571">
    <property type="entry name" value="Med27"/>
    <property type="match status" value="1"/>
</dbReference>
<comment type="subcellular location">
    <subcellularLocation>
        <location evidence="1">Nucleus</location>
    </subcellularLocation>
</comment>
<dbReference type="AlphaFoldDB" id="A2DKP2"/>
<dbReference type="GO" id="GO:0016592">
    <property type="term" value="C:mediator complex"/>
    <property type="evidence" value="ECO:0000318"/>
    <property type="project" value="GO_Central"/>
</dbReference>
<dbReference type="PANTHER" id="PTHR13130:SF4">
    <property type="entry name" value="MEDIATOR OF RNA POLYMERASE II TRANSCRIPTION SUBUNIT 27"/>
    <property type="match status" value="1"/>
</dbReference>
<dbReference type="GO" id="GO:0006357">
    <property type="term" value="P:regulation of transcription by RNA polymerase II"/>
    <property type="evidence" value="ECO:0000318"/>
    <property type="project" value="GO_Central"/>
</dbReference>
<evidence type="ECO:0000256" key="1">
    <source>
        <dbReference type="ARBA" id="ARBA00004123"/>
    </source>
</evidence>
<dbReference type="InterPro" id="IPR021627">
    <property type="entry name" value="Mediator_Med27"/>
</dbReference>